<keyword evidence="4" id="KW-1185">Reference proteome</keyword>
<dbReference type="EMBL" id="LVLJ01003327">
    <property type="protein sequence ID" value="OAE21879.1"/>
    <property type="molecule type" value="Genomic_DNA"/>
</dbReference>
<evidence type="ECO:0000259" key="2">
    <source>
        <dbReference type="PROSITE" id="PS51485"/>
    </source>
</evidence>
<name>A0A176VLP3_MARPO</name>
<dbReference type="InterPro" id="IPR003245">
    <property type="entry name" value="Phytocyanin_dom"/>
</dbReference>
<proteinExistence type="predicted"/>
<gene>
    <name evidence="3" type="ORF">AXG93_1998s1170</name>
</gene>
<evidence type="ECO:0000313" key="4">
    <source>
        <dbReference type="Proteomes" id="UP000077202"/>
    </source>
</evidence>
<feature type="domain" description="Phytocyanin" evidence="2">
    <location>
        <begin position="36"/>
        <end position="153"/>
    </location>
</feature>
<dbReference type="PANTHER" id="PTHR33021:SF339">
    <property type="entry name" value="OS07G0570600 PROTEIN"/>
    <property type="match status" value="1"/>
</dbReference>
<dbReference type="Pfam" id="PF02298">
    <property type="entry name" value="Cu_bind_like"/>
    <property type="match status" value="1"/>
</dbReference>
<comment type="caution">
    <text evidence="3">The sequence shown here is derived from an EMBL/GenBank/DDBJ whole genome shotgun (WGS) entry which is preliminary data.</text>
</comment>
<protein>
    <recommendedName>
        <fullName evidence="2">Phytocyanin domain-containing protein</fullName>
    </recommendedName>
</protein>
<dbReference type="InterPro" id="IPR039391">
    <property type="entry name" value="Phytocyanin-like"/>
</dbReference>
<dbReference type="GO" id="GO:0005886">
    <property type="term" value="C:plasma membrane"/>
    <property type="evidence" value="ECO:0007669"/>
    <property type="project" value="TreeGrafter"/>
</dbReference>
<dbReference type="GO" id="GO:0009055">
    <property type="term" value="F:electron transfer activity"/>
    <property type="evidence" value="ECO:0007669"/>
    <property type="project" value="InterPro"/>
</dbReference>
<accession>A0A176VLP3</accession>
<dbReference type="Gene3D" id="2.60.40.420">
    <property type="entry name" value="Cupredoxins - blue copper proteins"/>
    <property type="match status" value="1"/>
</dbReference>
<dbReference type="SUPFAM" id="SSF49503">
    <property type="entry name" value="Cupredoxins"/>
    <property type="match status" value="1"/>
</dbReference>
<dbReference type="Proteomes" id="UP000077202">
    <property type="component" value="Unassembled WGS sequence"/>
</dbReference>
<evidence type="ECO:0000256" key="1">
    <source>
        <dbReference type="SAM" id="SignalP"/>
    </source>
</evidence>
<dbReference type="AlphaFoldDB" id="A0A176VLP3"/>
<dbReference type="InterPro" id="IPR008972">
    <property type="entry name" value="Cupredoxin"/>
</dbReference>
<dbReference type="PANTHER" id="PTHR33021">
    <property type="entry name" value="BLUE COPPER PROTEIN"/>
    <property type="match status" value="1"/>
</dbReference>
<dbReference type="PROSITE" id="PS51485">
    <property type="entry name" value="PHYTOCYANIN"/>
    <property type="match status" value="1"/>
</dbReference>
<feature type="chain" id="PRO_5008051871" description="Phytocyanin domain-containing protein" evidence="1">
    <location>
        <begin position="30"/>
        <end position="155"/>
    </location>
</feature>
<keyword evidence="1" id="KW-0732">Signal</keyword>
<organism evidence="3 4">
    <name type="scientific">Marchantia polymorpha subsp. ruderalis</name>
    <dbReference type="NCBI Taxonomy" id="1480154"/>
    <lineage>
        <taxon>Eukaryota</taxon>
        <taxon>Viridiplantae</taxon>
        <taxon>Streptophyta</taxon>
        <taxon>Embryophyta</taxon>
        <taxon>Marchantiophyta</taxon>
        <taxon>Marchantiopsida</taxon>
        <taxon>Marchantiidae</taxon>
        <taxon>Marchantiales</taxon>
        <taxon>Marchantiaceae</taxon>
        <taxon>Marchantia</taxon>
    </lineage>
</organism>
<feature type="signal peptide" evidence="1">
    <location>
        <begin position="1"/>
        <end position="29"/>
    </location>
</feature>
<reference evidence="3" key="1">
    <citation type="submission" date="2016-03" db="EMBL/GenBank/DDBJ databases">
        <title>Mechanisms controlling the formation of the plant cell surface in tip-growing cells are functionally conserved among land plants.</title>
        <authorList>
            <person name="Honkanen S."/>
            <person name="Jones V.A."/>
            <person name="Morieri G."/>
            <person name="Champion C."/>
            <person name="Hetherington A.J."/>
            <person name="Kelly S."/>
            <person name="Saint-Marcoux D."/>
            <person name="Proust H."/>
            <person name="Prescott H."/>
            <person name="Dolan L."/>
        </authorList>
    </citation>
    <scope>NUCLEOTIDE SEQUENCE [LARGE SCALE GENOMIC DNA]</scope>
    <source>
        <tissue evidence="3">Whole gametophyte</tissue>
    </source>
</reference>
<evidence type="ECO:0000313" key="3">
    <source>
        <dbReference type="EMBL" id="OAE21879.1"/>
    </source>
</evidence>
<sequence>MAPKWFQNLKWTELQLVVCVAIFLPLTSARSQAGKIAHIVGGKPNTWSVRADPDFYQNWAFNERFIVGDKLVFLMEYNMTTPYLYEHSVIQFNDNKAFLRCDPNGGMDLTEGLEADTPTSVIVDLHSPGIFYYGCSKHDYCTHGQKFFIKVGSGE</sequence>